<reference evidence="2 3" key="1">
    <citation type="submission" date="2017-06" db="EMBL/GenBank/DDBJ databases">
        <title>Genome sequencing of cyanobaciteial culture collection at National Institute for Environmental Studies (NIES).</title>
        <authorList>
            <person name="Hirose Y."/>
            <person name="Shimura Y."/>
            <person name="Fujisawa T."/>
            <person name="Nakamura Y."/>
            <person name="Kawachi M."/>
        </authorList>
    </citation>
    <scope>NUCLEOTIDE SEQUENCE [LARGE SCALE GENOMIC DNA]</scope>
    <source>
        <strain evidence="2 3">NIES-2135</strain>
    </source>
</reference>
<dbReference type="Proteomes" id="UP000217895">
    <property type="component" value="Chromosome"/>
</dbReference>
<dbReference type="InterPro" id="IPR050583">
    <property type="entry name" value="Mycobacterial_A85_antigen"/>
</dbReference>
<accession>A0A1Z4JLE5</accession>
<dbReference type="PANTHER" id="PTHR48098:SF1">
    <property type="entry name" value="DIACYLGLYCEROL ACYLTRANSFERASE_MYCOLYLTRANSFERASE AG85A"/>
    <property type="match status" value="1"/>
</dbReference>
<dbReference type="PANTHER" id="PTHR48098">
    <property type="entry name" value="ENTEROCHELIN ESTERASE-RELATED"/>
    <property type="match status" value="1"/>
</dbReference>
<evidence type="ECO:0000313" key="2">
    <source>
        <dbReference type="EMBL" id="BAY57564.1"/>
    </source>
</evidence>
<name>A0A1Z4JLE5_LEPBY</name>
<dbReference type="InterPro" id="IPR000801">
    <property type="entry name" value="Esterase-like"/>
</dbReference>
<keyword evidence="1" id="KW-0812">Transmembrane</keyword>
<proteinExistence type="predicted"/>
<dbReference type="InterPro" id="IPR029058">
    <property type="entry name" value="AB_hydrolase_fold"/>
</dbReference>
<dbReference type="Pfam" id="PF00756">
    <property type="entry name" value="Esterase"/>
    <property type="match status" value="1"/>
</dbReference>
<evidence type="ECO:0000256" key="1">
    <source>
        <dbReference type="SAM" id="Phobius"/>
    </source>
</evidence>
<protein>
    <submittedName>
        <fullName evidence="2">Esterase</fullName>
    </submittedName>
</protein>
<keyword evidence="1" id="KW-0472">Membrane</keyword>
<dbReference type="AlphaFoldDB" id="A0A1Z4JLE5"/>
<gene>
    <name evidence="2" type="ORF">NIES2135_44340</name>
</gene>
<dbReference type="SUPFAM" id="SSF53474">
    <property type="entry name" value="alpha/beta-Hydrolases"/>
    <property type="match status" value="1"/>
</dbReference>
<keyword evidence="3" id="KW-1185">Reference proteome</keyword>
<feature type="transmembrane region" description="Helical" evidence="1">
    <location>
        <begin position="12"/>
        <end position="35"/>
    </location>
</feature>
<organism evidence="2 3">
    <name type="scientific">Leptolyngbya boryana NIES-2135</name>
    <dbReference type="NCBI Taxonomy" id="1973484"/>
    <lineage>
        <taxon>Bacteria</taxon>
        <taxon>Bacillati</taxon>
        <taxon>Cyanobacteriota</taxon>
        <taxon>Cyanophyceae</taxon>
        <taxon>Leptolyngbyales</taxon>
        <taxon>Leptolyngbyaceae</taxon>
        <taxon>Leptolyngbya group</taxon>
        <taxon>Leptolyngbya</taxon>
    </lineage>
</organism>
<evidence type="ECO:0000313" key="3">
    <source>
        <dbReference type="Proteomes" id="UP000217895"/>
    </source>
</evidence>
<sequence length="317" mass="36113">MPLTFKPKRKKNRISAVMISAIALLILAAVGYWYVFIAGAPQLDTPPPEEVAGINFQVKSFYSNAMAEQRQYGVVLPPGYEKHPKRRYPVIFLLHGGHGDERDYYIKAGITATLKNLYQKQKLPAALMIMPDGNDQRGTSPFWDSDYFDGANGKVATYIAEDLVKEVKAQFRTIEDSHYWAMGGLSSGAWGAFNIGLRHLDKFTIFFSHTGYFIDKSGAENSPQLFVTQISQAERRRIRAYLDAGEGDEKYLDATRDFHKVLDRLGIYNEFRVFPGGHGIVGQDVGWNYWRKHLTDSLSFVGRQFQHIHTQKKHQHF</sequence>
<dbReference type="Gene3D" id="3.40.50.1820">
    <property type="entry name" value="alpha/beta hydrolase"/>
    <property type="match status" value="1"/>
</dbReference>
<keyword evidence="1" id="KW-1133">Transmembrane helix</keyword>
<dbReference type="EMBL" id="AP018203">
    <property type="protein sequence ID" value="BAY57564.1"/>
    <property type="molecule type" value="Genomic_DNA"/>
</dbReference>
<dbReference type="GO" id="GO:0016747">
    <property type="term" value="F:acyltransferase activity, transferring groups other than amino-acyl groups"/>
    <property type="evidence" value="ECO:0007669"/>
    <property type="project" value="TreeGrafter"/>
</dbReference>